<comment type="caution">
    <text evidence="2">The sequence shown here is derived from an EMBL/GenBank/DDBJ whole genome shotgun (WGS) entry which is preliminary data.</text>
</comment>
<reference evidence="2 3" key="1">
    <citation type="submission" date="2019-03" db="EMBL/GenBank/DDBJ databases">
        <title>Draft Genome Sequence of Massilia arenosa sp. nov., a Novel Massilia Species Isolated from a Sandy-loam Maize Soil.</title>
        <authorList>
            <person name="Raths R."/>
            <person name="Peta V."/>
            <person name="Bucking H."/>
        </authorList>
    </citation>
    <scope>NUCLEOTIDE SEQUENCE [LARGE SCALE GENOMIC DNA]</scope>
    <source>
        <strain evidence="2 3">MC02</strain>
    </source>
</reference>
<feature type="signal peptide" evidence="1">
    <location>
        <begin position="1"/>
        <end position="32"/>
    </location>
</feature>
<evidence type="ECO:0008006" key="4">
    <source>
        <dbReference type="Google" id="ProtNLM"/>
    </source>
</evidence>
<keyword evidence="1" id="KW-0732">Signal</keyword>
<name>A0A4Y9RPB6_9BURK</name>
<dbReference type="EMBL" id="SPVF01000273">
    <property type="protein sequence ID" value="TFW10722.1"/>
    <property type="molecule type" value="Genomic_DNA"/>
</dbReference>
<organism evidence="2 3">
    <name type="scientific">Zemynaea arenosa</name>
    <dbReference type="NCBI Taxonomy" id="2561931"/>
    <lineage>
        <taxon>Bacteria</taxon>
        <taxon>Pseudomonadati</taxon>
        <taxon>Pseudomonadota</taxon>
        <taxon>Betaproteobacteria</taxon>
        <taxon>Burkholderiales</taxon>
        <taxon>Oxalobacteraceae</taxon>
        <taxon>Telluria group</taxon>
        <taxon>Zemynaea</taxon>
    </lineage>
</organism>
<dbReference type="Gene3D" id="2.40.70.10">
    <property type="entry name" value="Acid Proteases"/>
    <property type="match status" value="1"/>
</dbReference>
<dbReference type="AlphaFoldDB" id="A0A4Y9RPB6"/>
<accession>A0A4Y9RPB6</accession>
<evidence type="ECO:0000313" key="2">
    <source>
        <dbReference type="EMBL" id="TFW10722.1"/>
    </source>
</evidence>
<feature type="non-terminal residue" evidence="2">
    <location>
        <position position="105"/>
    </location>
</feature>
<proteinExistence type="predicted"/>
<dbReference type="RefSeq" id="WP_181017638.1">
    <property type="nucleotide sequence ID" value="NZ_SPVF01000273.1"/>
</dbReference>
<evidence type="ECO:0000256" key="1">
    <source>
        <dbReference type="SAM" id="SignalP"/>
    </source>
</evidence>
<evidence type="ECO:0000313" key="3">
    <source>
        <dbReference type="Proteomes" id="UP000298438"/>
    </source>
</evidence>
<sequence>MPTPPGTDARRRAFALGTAALALLLSCGHADAECVSINVHTLQLRFDPALPTLPLFDGRFNGRPAVLALDTGAFATTLTAEGAARLGLRVSDTATPASGASGGTV</sequence>
<dbReference type="SUPFAM" id="SSF50630">
    <property type="entry name" value="Acid proteases"/>
    <property type="match status" value="1"/>
</dbReference>
<protein>
    <recommendedName>
        <fullName evidence="4">TIGR02281 family clan AA aspartic protease</fullName>
    </recommendedName>
</protein>
<feature type="chain" id="PRO_5021467635" description="TIGR02281 family clan AA aspartic protease" evidence="1">
    <location>
        <begin position="33"/>
        <end position="105"/>
    </location>
</feature>
<keyword evidence="3" id="KW-1185">Reference proteome</keyword>
<dbReference type="Proteomes" id="UP000298438">
    <property type="component" value="Unassembled WGS sequence"/>
</dbReference>
<dbReference type="InterPro" id="IPR021109">
    <property type="entry name" value="Peptidase_aspartic_dom_sf"/>
</dbReference>
<dbReference type="Pfam" id="PF13650">
    <property type="entry name" value="Asp_protease_2"/>
    <property type="match status" value="1"/>
</dbReference>
<gene>
    <name evidence="2" type="ORF">E4L96_22790</name>
</gene>